<dbReference type="Proteomes" id="UP000711736">
    <property type="component" value="Unassembled WGS sequence"/>
</dbReference>
<reference evidence="2 3" key="1">
    <citation type="journal article" date="2021" name="Environ. Microbiol.">
        <title>Genetic insights into the dark matter of the mammalian gut microbiota through targeted genome reconstruction.</title>
        <authorList>
            <person name="Lugli G.A."/>
            <person name="Alessandri G."/>
            <person name="Milani C."/>
            <person name="Viappiani A."/>
            <person name="Fontana F."/>
            <person name="Tarracchini C."/>
            <person name="Mancabelli L."/>
            <person name="Argentini C."/>
            <person name="Ruiz L."/>
            <person name="Margolles A."/>
            <person name="van Sinderen D."/>
            <person name="Turroni F."/>
            <person name="Ventura M."/>
        </authorList>
    </citation>
    <scope>NUCLEOTIDE SEQUENCE [LARGE SCALE GENOMIC DNA]</scope>
    <source>
        <strain evidence="2 3">LC6</strain>
    </source>
</reference>
<name>A0ABS5UUJ7_9BIFI</name>
<evidence type="ECO:0000256" key="1">
    <source>
        <dbReference type="SAM" id="Phobius"/>
    </source>
</evidence>
<organism evidence="2 3">
    <name type="scientific">Bifidobacterium colobi</name>
    <dbReference type="NCBI Taxonomy" id="2809026"/>
    <lineage>
        <taxon>Bacteria</taxon>
        <taxon>Bacillati</taxon>
        <taxon>Actinomycetota</taxon>
        <taxon>Actinomycetes</taxon>
        <taxon>Bifidobacteriales</taxon>
        <taxon>Bifidobacteriaceae</taxon>
        <taxon>Bifidobacterium</taxon>
    </lineage>
</organism>
<comment type="caution">
    <text evidence="2">The sequence shown here is derived from an EMBL/GenBank/DDBJ whole genome shotgun (WGS) entry which is preliminary data.</text>
</comment>
<evidence type="ECO:0000313" key="2">
    <source>
        <dbReference type="EMBL" id="MBT1174720.1"/>
    </source>
</evidence>
<keyword evidence="1" id="KW-1133">Transmembrane helix</keyword>
<protein>
    <recommendedName>
        <fullName evidence="4">ABC transporter permease</fullName>
    </recommendedName>
</protein>
<evidence type="ECO:0008006" key="4">
    <source>
        <dbReference type="Google" id="ProtNLM"/>
    </source>
</evidence>
<sequence>MKKTALWKDAWRAIAGNGKRFAAMLVIVAVGVMMLGGLNTIAKDIRAGLDEFFDSTSMHDVAIISTLGFDDDDIAALQQVDGVAKVAGVRAASVTTAVDGKQSSATVTTLNDQGIE</sequence>
<proteinExistence type="predicted"/>
<keyword evidence="1" id="KW-0812">Transmembrane</keyword>
<feature type="transmembrane region" description="Helical" evidence="1">
    <location>
        <begin position="21"/>
        <end position="42"/>
    </location>
</feature>
<dbReference type="RefSeq" id="WP_214375937.1">
    <property type="nucleotide sequence ID" value="NZ_JAFEJU010000002.1"/>
</dbReference>
<evidence type="ECO:0000313" key="3">
    <source>
        <dbReference type="Proteomes" id="UP000711736"/>
    </source>
</evidence>
<accession>A0ABS5UUJ7</accession>
<keyword evidence="1" id="KW-0472">Membrane</keyword>
<dbReference type="EMBL" id="JAFEJU010000002">
    <property type="protein sequence ID" value="MBT1174720.1"/>
    <property type="molecule type" value="Genomic_DNA"/>
</dbReference>
<keyword evidence="3" id="KW-1185">Reference proteome</keyword>
<gene>
    <name evidence="2" type="ORF">JS530_04245</name>
</gene>